<keyword evidence="8" id="KW-1185">Reference proteome</keyword>
<dbReference type="SUPFAM" id="SSF51182">
    <property type="entry name" value="RmlC-like cupins"/>
    <property type="match status" value="1"/>
</dbReference>
<feature type="non-terminal residue" evidence="7">
    <location>
        <position position="155"/>
    </location>
</feature>
<dbReference type="EMBL" id="ML994062">
    <property type="protein sequence ID" value="KAF2199673.1"/>
    <property type="molecule type" value="Genomic_DNA"/>
</dbReference>
<dbReference type="InterPro" id="IPR014710">
    <property type="entry name" value="RmlC-like_jellyroll"/>
</dbReference>
<dbReference type="Gene3D" id="2.60.120.10">
    <property type="entry name" value="Jelly Rolls"/>
    <property type="match status" value="1"/>
</dbReference>
<dbReference type="Proteomes" id="UP000799536">
    <property type="component" value="Unassembled WGS sequence"/>
</dbReference>
<comment type="caution">
    <text evidence="7">The sequence shown here is derived from an EMBL/GenBank/DDBJ whole genome shotgun (WGS) entry which is preliminary data.</text>
</comment>
<evidence type="ECO:0000256" key="2">
    <source>
        <dbReference type="ARBA" id="ARBA00007456"/>
    </source>
</evidence>
<evidence type="ECO:0000256" key="1">
    <source>
        <dbReference type="ARBA" id="ARBA00004613"/>
    </source>
</evidence>
<dbReference type="PANTHER" id="PTHR31238">
    <property type="entry name" value="GERMIN-LIKE PROTEIN SUBFAMILY 3 MEMBER 3"/>
    <property type="match status" value="1"/>
</dbReference>
<comment type="similarity">
    <text evidence="2">Belongs to the germin family.</text>
</comment>
<dbReference type="AlphaFoldDB" id="A0A9P4MU27"/>
<protein>
    <submittedName>
        <fullName evidence="7">RmlC-like cupin</fullName>
    </submittedName>
</protein>
<evidence type="ECO:0000256" key="3">
    <source>
        <dbReference type="ARBA" id="ARBA00022525"/>
    </source>
</evidence>
<evidence type="ECO:0000313" key="8">
    <source>
        <dbReference type="Proteomes" id="UP000799536"/>
    </source>
</evidence>
<accession>A0A9P4MU27</accession>
<dbReference type="PRINTS" id="PR00325">
    <property type="entry name" value="GERMIN"/>
</dbReference>
<comment type="subcellular location">
    <subcellularLocation>
        <location evidence="1">Secreted</location>
    </subcellularLocation>
</comment>
<keyword evidence="4" id="KW-0479">Metal-binding</keyword>
<keyword evidence="3" id="KW-0964">Secreted</keyword>
<name>A0A9P4MU27_9PLEO</name>
<dbReference type="Pfam" id="PF00190">
    <property type="entry name" value="Cupin_1"/>
    <property type="match status" value="1"/>
</dbReference>
<proteinExistence type="inferred from homology"/>
<feature type="domain" description="Cupin type-1" evidence="6">
    <location>
        <begin position="32"/>
        <end position="155"/>
    </location>
</feature>
<dbReference type="InterPro" id="IPR001929">
    <property type="entry name" value="Germin"/>
</dbReference>
<evidence type="ECO:0000259" key="6">
    <source>
        <dbReference type="SMART" id="SM00835"/>
    </source>
</evidence>
<sequence length="155" mass="16837">TAPTTLKRFQRLLTAAGQKLLSAEELKKLVVFDFNGAKPGDLPAKFAGIETFPILTDLGISSALASLEPCSMSPPHFHPRATEFFTVIEGSADFFYILENGLVTAGQDDVITGHLDKFQATVFPRTSVHYQINPTCEKSVFIATFSSEDPGTQVV</sequence>
<dbReference type="InterPro" id="IPR011051">
    <property type="entry name" value="RmlC_Cupin_sf"/>
</dbReference>
<evidence type="ECO:0000256" key="4">
    <source>
        <dbReference type="ARBA" id="ARBA00022723"/>
    </source>
</evidence>
<reference evidence="7" key="1">
    <citation type="journal article" date="2020" name="Stud. Mycol.">
        <title>101 Dothideomycetes genomes: a test case for predicting lifestyles and emergence of pathogens.</title>
        <authorList>
            <person name="Haridas S."/>
            <person name="Albert R."/>
            <person name="Binder M."/>
            <person name="Bloem J."/>
            <person name="Labutti K."/>
            <person name="Salamov A."/>
            <person name="Andreopoulos B."/>
            <person name="Baker S."/>
            <person name="Barry K."/>
            <person name="Bills G."/>
            <person name="Bluhm B."/>
            <person name="Cannon C."/>
            <person name="Castanera R."/>
            <person name="Culley D."/>
            <person name="Daum C."/>
            <person name="Ezra D."/>
            <person name="Gonzalez J."/>
            <person name="Henrissat B."/>
            <person name="Kuo A."/>
            <person name="Liang C."/>
            <person name="Lipzen A."/>
            <person name="Lutzoni F."/>
            <person name="Magnuson J."/>
            <person name="Mondo S."/>
            <person name="Nolan M."/>
            <person name="Ohm R."/>
            <person name="Pangilinan J."/>
            <person name="Park H.-J."/>
            <person name="Ramirez L."/>
            <person name="Alfaro M."/>
            <person name="Sun H."/>
            <person name="Tritt A."/>
            <person name="Yoshinaga Y."/>
            <person name="Zwiers L.-H."/>
            <person name="Turgeon B."/>
            <person name="Goodwin S."/>
            <person name="Spatafora J."/>
            <person name="Crous P."/>
            <person name="Grigoriev I."/>
        </authorList>
    </citation>
    <scope>NUCLEOTIDE SEQUENCE</scope>
    <source>
        <strain evidence="7">ATCC 74209</strain>
    </source>
</reference>
<dbReference type="GO" id="GO:0030145">
    <property type="term" value="F:manganese ion binding"/>
    <property type="evidence" value="ECO:0007669"/>
    <property type="project" value="InterPro"/>
</dbReference>
<dbReference type="OrthoDB" id="1921208at2759"/>
<dbReference type="InterPro" id="IPR006045">
    <property type="entry name" value="Cupin_1"/>
</dbReference>
<dbReference type="GO" id="GO:0005576">
    <property type="term" value="C:extracellular region"/>
    <property type="evidence" value="ECO:0007669"/>
    <property type="project" value="UniProtKB-SubCell"/>
</dbReference>
<keyword evidence="5" id="KW-0464">Manganese</keyword>
<dbReference type="SMART" id="SM00835">
    <property type="entry name" value="Cupin_1"/>
    <property type="match status" value="1"/>
</dbReference>
<gene>
    <name evidence="7" type="ORF">GQ43DRAFT_352146</name>
</gene>
<dbReference type="CDD" id="cd02241">
    <property type="entry name" value="cupin_OxOx"/>
    <property type="match status" value="1"/>
</dbReference>
<evidence type="ECO:0000313" key="7">
    <source>
        <dbReference type="EMBL" id="KAF2199673.1"/>
    </source>
</evidence>
<evidence type="ECO:0000256" key="5">
    <source>
        <dbReference type="ARBA" id="ARBA00023211"/>
    </source>
</evidence>
<feature type="non-terminal residue" evidence="7">
    <location>
        <position position="1"/>
    </location>
</feature>
<organism evidence="7 8">
    <name type="scientific">Delitschia confertaspora ATCC 74209</name>
    <dbReference type="NCBI Taxonomy" id="1513339"/>
    <lineage>
        <taxon>Eukaryota</taxon>
        <taxon>Fungi</taxon>
        <taxon>Dikarya</taxon>
        <taxon>Ascomycota</taxon>
        <taxon>Pezizomycotina</taxon>
        <taxon>Dothideomycetes</taxon>
        <taxon>Pleosporomycetidae</taxon>
        <taxon>Pleosporales</taxon>
        <taxon>Delitschiaceae</taxon>
        <taxon>Delitschia</taxon>
    </lineage>
</organism>